<comment type="caution">
    <text evidence="2">The sequence shown here is derived from an EMBL/GenBank/DDBJ whole genome shotgun (WGS) entry which is preliminary data.</text>
</comment>
<evidence type="ECO:0000313" key="3">
    <source>
        <dbReference type="Proteomes" id="UP001154252"/>
    </source>
</evidence>
<sequence length="209" mass="23465">MGLGTSPGVTLEIHHYKPQISSQSSRTYFKMRRNHQTSSFKPFQLPTQRHTYAPSPSKSSRTGIIDQRLIQGSQQPHYSSSSPRKPFNGLASSTHDEDPQLDAFASEDREEAIPDSGFGIPTSTPLRASRQPDLHPPQFARFFQRKLLVYECWWVCLVGAGLTSNSQLNYRFIGPFTRASIEPVGFVPSEEGRDTDGTAQPRDESWPIL</sequence>
<name>A0A9W4KF68_9EURO</name>
<organism evidence="2 3">
    <name type="scientific">Penicillium egyptiacum</name>
    <dbReference type="NCBI Taxonomy" id="1303716"/>
    <lineage>
        <taxon>Eukaryota</taxon>
        <taxon>Fungi</taxon>
        <taxon>Dikarya</taxon>
        <taxon>Ascomycota</taxon>
        <taxon>Pezizomycotina</taxon>
        <taxon>Eurotiomycetes</taxon>
        <taxon>Eurotiomycetidae</taxon>
        <taxon>Eurotiales</taxon>
        <taxon>Aspergillaceae</taxon>
        <taxon>Penicillium</taxon>
    </lineage>
</organism>
<feature type="compositionally biased region" description="Polar residues" evidence="1">
    <location>
        <begin position="70"/>
        <end position="83"/>
    </location>
</feature>
<dbReference type="AlphaFoldDB" id="A0A9W4KF68"/>
<proteinExistence type="predicted"/>
<protein>
    <submittedName>
        <fullName evidence="2">Uncharacterized protein</fullName>
    </submittedName>
</protein>
<accession>A0A9W4KF68</accession>
<dbReference type="OrthoDB" id="5575at2759"/>
<evidence type="ECO:0000313" key="2">
    <source>
        <dbReference type="EMBL" id="CAG8905937.1"/>
    </source>
</evidence>
<feature type="region of interest" description="Disordered" evidence="1">
    <location>
        <begin position="187"/>
        <end position="209"/>
    </location>
</feature>
<dbReference type="Proteomes" id="UP001154252">
    <property type="component" value="Unassembled WGS sequence"/>
</dbReference>
<evidence type="ECO:0000256" key="1">
    <source>
        <dbReference type="SAM" id="MobiDB-lite"/>
    </source>
</evidence>
<gene>
    <name evidence="2" type="ORF">PEGY_LOCUS8324</name>
</gene>
<keyword evidence="3" id="KW-1185">Reference proteome</keyword>
<feature type="compositionally biased region" description="Polar residues" evidence="1">
    <location>
        <begin position="38"/>
        <end position="62"/>
    </location>
</feature>
<feature type="region of interest" description="Disordered" evidence="1">
    <location>
        <begin position="38"/>
        <end position="132"/>
    </location>
</feature>
<dbReference type="EMBL" id="CAJVRC010000888">
    <property type="protein sequence ID" value="CAG8905937.1"/>
    <property type="molecule type" value="Genomic_DNA"/>
</dbReference>
<feature type="compositionally biased region" description="Basic and acidic residues" evidence="1">
    <location>
        <begin position="190"/>
        <end position="209"/>
    </location>
</feature>
<reference evidence="2" key="1">
    <citation type="submission" date="2021-07" db="EMBL/GenBank/DDBJ databases">
        <authorList>
            <person name="Branca A.L. A."/>
        </authorList>
    </citation>
    <scope>NUCLEOTIDE SEQUENCE</scope>
</reference>